<sequence>MKEITLRIPEEKLEFIMELIKQLDLEVAGSNEIPEEHKEIVRQRIQNSDSSKLLSWAEVRKDLKYNGF</sequence>
<dbReference type="InterPro" id="IPR013406">
    <property type="entry name" value="CHP02574_addiction_mod"/>
</dbReference>
<gene>
    <name evidence="1" type="ORF">SAMN04489724_2173</name>
</gene>
<reference evidence="2" key="1">
    <citation type="submission" date="2016-10" db="EMBL/GenBank/DDBJ databases">
        <authorList>
            <person name="Varghese N."/>
            <person name="Submissions S."/>
        </authorList>
    </citation>
    <scope>NUCLEOTIDE SEQUENCE [LARGE SCALE GENOMIC DNA]</scope>
    <source>
        <strain evidence="2">DSM 23445</strain>
    </source>
</reference>
<proteinExistence type="predicted"/>
<name>A0A1I7ASM1_9BACT</name>
<keyword evidence="2" id="KW-1185">Reference proteome</keyword>
<dbReference type="AlphaFoldDB" id="A0A1I7ASM1"/>
<dbReference type="OrthoDB" id="680548at2"/>
<dbReference type="EMBL" id="FPBF01000002">
    <property type="protein sequence ID" value="SFT77894.1"/>
    <property type="molecule type" value="Genomic_DNA"/>
</dbReference>
<dbReference type="Proteomes" id="UP000199673">
    <property type="component" value="Unassembled WGS sequence"/>
</dbReference>
<evidence type="ECO:0000313" key="1">
    <source>
        <dbReference type="EMBL" id="SFT77894.1"/>
    </source>
</evidence>
<organism evidence="1 2">
    <name type="scientific">Algoriphagus locisalis</name>
    <dbReference type="NCBI Taxonomy" id="305507"/>
    <lineage>
        <taxon>Bacteria</taxon>
        <taxon>Pseudomonadati</taxon>
        <taxon>Bacteroidota</taxon>
        <taxon>Cytophagia</taxon>
        <taxon>Cytophagales</taxon>
        <taxon>Cyclobacteriaceae</taxon>
        <taxon>Algoriphagus</taxon>
    </lineage>
</organism>
<dbReference type="STRING" id="305507.SAMN04489724_2173"/>
<protein>
    <submittedName>
        <fullName evidence="1">Putative addiction module component</fullName>
    </submittedName>
</protein>
<dbReference type="Pfam" id="PF09720">
    <property type="entry name" value="Unstab_antitox"/>
    <property type="match status" value="1"/>
</dbReference>
<dbReference type="RefSeq" id="WP_091692725.1">
    <property type="nucleotide sequence ID" value="NZ_FPBF01000002.1"/>
</dbReference>
<accession>A0A1I7ASM1</accession>
<evidence type="ECO:0000313" key="2">
    <source>
        <dbReference type="Proteomes" id="UP000199673"/>
    </source>
</evidence>